<dbReference type="Proteomes" id="UP000324222">
    <property type="component" value="Unassembled WGS sequence"/>
</dbReference>
<evidence type="ECO:0000313" key="3">
    <source>
        <dbReference type="Proteomes" id="UP000324222"/>
    </source>
</evidence>
<evidence type="ECO:0000256" key="1">
    <source>
        <dbReference type="SAM" id="MobiDB-lite"/>
    </source>
</evidence>
<keyword evidence="3" id="KW-1185">Reference proteome</keyword>
<evidence type="ECO:0000313" key="2">
    <source>
        <dbReference type="EMBL" id="MPC98539.1"/>
    </source>
</evidence>
<accession>A0A5B7JUR9</accession>
<organism evidence="2 3">
    <name type="scientific">Portunus trituberculatus</name>
    <name type="common">Swimming crab</name>
    <name type="synonym">Neptunus trituberculatus</name>
    <dbReference type="NCBI Taxonomy" id="210409"/>
    <lineage>
        <taxon>Eukaryota</taxon>
        <taxon>Metazoa</taxon>
        <taxon>Ecdysozoa</taxon>
        <taxon>Arthropoda</taxon>
        <taxon>Crustacea</taxon>
        <taxon>Multicrustacea</taxon>
        <taxon>Malacostraca</taxon>
        <taxon>Eumalacostraca</taxon>
        <taxon>Eucarida</taxon>
        <taxon>Decapoda</taxon>
        <taxon>Pleocyemata</taxon>
        <taxon>Brachyura</taxon>
        <taxon>Eubrachyura</taxon>
        <taxon>Portunoidea</taxon>
        <taxon>Portunidae</taxon>
        <taxon>Portuninae</taxon>
        <taxon>Portunus</taxon>
    </lineage>
</organism>
<feature type="region of interest" description="Disordered" evidence="1">
    <location>
        <begin position="44"/>
        <end position="76"/>
    </location>
</feature>
<name>A0A5B7JUR9_PORTR</name>
<dbReference type="EMBL" id="VSRR010114509">
    <property type="protein sequence ID" value="MPC98539.1"/>
    <property type="molecule type" value="Genomic_DNA"/>
</dbReference>
<feature type="region of interest" description="Disordered" evidence="1">
    <location>
        <begin position="1"/>
        <end position="23"/>
    </location>
</feature>
<comment type="caution">
    <text evidence="2">The sequence shown here is derived from an EMBL/GenBank/DDBJ whole genome shotgun (WGS) entry which is preliminary data.</text>
</comment>
<sequence>MACNTETARVRRGGGGGGGGSTLCIIPPKHSSKYAQPRLRNSYVSHATLLPPPSSPSPASPRGLREDEASRGRRLHPPWVKTLIKTSLVKLFMFQTRA</sequence>
<gene>
    <name evidence="2" type="ORF">E2C01_093913</name>
</gene>
<proteinExistence type="predicted"/>
<dbReference type="AlphaFoldDB" id="A0A5B7JUR9"/>
<feature type="compositionally biased region" description="Pro residues" evidence="1">
    <location>
        <begin position="50"/>
        <end position="59"/>
    </location>
</feature>
<reference evidence="2 3" key="1">
    <citation type="submission" date="2019-05" db="EMBL/GenBank/DDBJ databases">
        <title>Another draft genome of Portunus trituberculatus and its Hox gene families provides insights of decapod evolution.</title>
        <authorList>
            <person name="Jeong J.-H."/>
            <person name="Song I."/>
            <person name="Kim S."/>
            <person name="Choi T."/>
            <person name="Kim D."/>
            <person name="Ryu S."/>
            <person name="Kim W."/>
        </authorList>
    </citation>
    <scope>NUCLEOTIDE SEQUENCE [LARGE SCALE GENOMIC DNA]</scope>
    <source>
        <tissue evidence="2">Muscle</tissue>
    </source>
</reference>
<protein>
    <submittedName>
        <fullName evidence="2">Uncharacterized protein</fullName>
    </submittedName>
</protein>